<dbReference type="AlphaFoldDB" id="A0A6A7WD59"/>
<protein>
    <submittedName>
        <fullName evidence="2">Uncharacterized protein</fullName>
    </submittedName>
</protein>
<name>A0A6A7WD59_9BACT</name>
<accession>A0A6A7WD59</accession>
<keyword evidence="1" id="KW-0175">Coiled coil</keyword>
<dbReference type="EMBL" id="VZAD01000077">
    <property type="protein sequence ID" value="MQP12410.1"/>
    <property type="molecule type" value="Genomic_DNA"/>
</dbReference>
<evidence type="ECO:0000313" key="2">
    <source>
        <dbReference type="EMBL" id="MQP12410.1"/>
    </source>
</evidence>
<dbReference type="Proteomes" id="UP000384372">
    <property type="component" value="Unassembled WGS sequence"/>
</dbReference>
<organism evidence="2 3">
    <name type="scientific">Segatella copri</name>
    <dbReference type="NCBI Taxonomy" id="165179"/>
    <lineage>
        <taxon>Bacteria</taxon>
        <taxon>Pseudomonadati</taxon>
        <taxon>Bacteroidota</taxon>
        <taxon>Bacteroidia</taxon>
        <taxon>Bacteroidales</taxon>
        <taxon>Prevotellaceae</taxon>
        <taxon>Segatella</taxon>
    </lineage>
</organism>
<reference evidence="2 3" key="1">
    <citation type="submission" date="2019-09" db="EMBL/GenBank/DDBJ databases">
        <title>Distinct polysaccharide growth profiles of human intestinal Prevotella copri isolates.</title>
        <authorList>
            <person name="Fehlner-Peach H."/>
            <person name="Magnabosco C."/>
            <person name="Raghavan V."/>
            <person name="Scher J.U."/>
            <person name="Tett A."/>
            <person name="Cox L.M."/>
            <person name="Gottsegen C."/>
            <person name="Watters A."/>
            <person name="Wiltshire- Gordon J.D."/>
            <person name="Segata N."/>
            <person name="Bonneau R."/>
            <person name="Littman D.R."/>
        </authorList>
    </citation>
    <scope>NUCLEOTIDE SEQUENCE [LARGE SCALE GENOMIC DNA]</scope>
    <source>
        <strain evidence="3">iAQ1173</strain>
    </source>
</reference>
<sequence>MACFIMMACFQIAECRFNFCKGTKKIGNTKQKTDKWRKSIKKEAIKTRNEEARTRAIQLKNDLKHLSRLIHFLLTGERI</sequence>
<proteinExistence type="predicted"/>
<evidence type="ECO:0000313" key="3">
    <source>
        <dbReference type="Proteomes" id="UP000384372"/>
    </source>
</evidence>
<feature type="coiled-coil region" evidence="1">
    <location>
        <begin position="42"/>
        <end position="69"/>
    </location>
</feature>
<gene>
    <name evidence="2" type="ORF">F7D20_10695</name>
</gene>
<evidence type="ECO:0000256" key="1">
    <source>
        <dbReference type="SAM" id="Coils"/>
    </source>
</evidence>
<keyword evidence="3" id="KW-1185">Reference proteome</keyword>
<comment type="caution">
    <text evidence="2">The sequence shown here is derived from an EMBL/GenBank/DDBJ whole genome shotgun (WGS) entry which is preliminary data.</text>
</comment>